<dbReference type="EMBL" id="VCGU01000001">
    <property type="protein sequence ID" value="TRY81154.1"/>
    <property type="molecule type" value="Genomic_DNA"/>
</dbReference>
<evidence type="ECO:0000256" key="1">
    <source>
        <dbReference type="PROSITE-ProRule" id="PRU00042"/>
    </source>
</evidence>
<organism evidence="3 4">
    <name type="scientific">Tigriopus californicus</name>
    <name type="common">Marine copepod</name>
    <dbReference type="NCBI Taxonomy" id="6832"/>
    <lineage>
        <taxon>Eukaryota</taxon>
        <taxon>Metazoa</taxon>
        <taxon>Ecdysozoa</taxon>
        <taxon>Arthropoda</taxon>
        <taxon>Crustacea</taxon>
        <taxon>Multicrustacea</taxon>
        <taxon>Hexanauplia</taxon>
        <taxon>Copepoda</taxon>
        <taxon>Harpacticoida</taxon>
        <taxon>Harpacticidae</taxon>
        <taxon>Tigriopus</taxon>
    </lineage>
</organism>
<keyword evidence="1" id="KW-0863">Zinc-finger</keyword>
<name>A0A553PU09_TIGCA</name>
<keyword evidence="4" id="KW-1185">Reference proteome</keyword>
<dbReference type="SMART" id="SM00355">
    <property type="entry name" value="ZnF_C2H2"/>
    <property type="match status" value="2"/>
</dbReference>
<dbReference type="GO" id="GO:0008270">
    <property type="term" value="F:zinc ion binding"/>
    <property type="evidence" value="ECO:0007669"/>
    <property type="project" value="UniProtKB-KW"/>
</dbReference>
<keyword evidence="1" id="KW-0479">Metal-binding</keyword>
<evidence type="ECO:0000259" key="2">
    <source>
        <dbReference type="PROSITE" id="PS50157"/>
    </source>
</evidence>
<feature type="domain" description="C2H2-type" evidence="2">
    <location>
        <begin position="188"/>
        <end position="215"/>
    </location>
</feature>
<comment type="caution">
    <text evidence="3">The sequence shown here is derived from an EMBL/GenBank/DDBJ whole genome shotgun (WGS) entry which is preliminary data.</text>
</comment>
<dbReference type="PROSITE" id="PS00028">
    <property type="entry name" value="ZINC_FINGER_C2H2_1"/>
    <property type="match status" value="1"/>
</dbReference>
<feature type="domain" description="C2H2-type" evidence="2">
    <location>
        <begin position="215"/>
        <end position="242"/>
    </location>
</feature>
<dbReference type="InterPro" id="IPR013087">
    <property type="entry name" value="Znf_C2H2_type"/>
</dbReference>
<evidence type="ECO:0000313" key="3">
    <source>
        <dbReference type="EMBL" id="TRY81154.1"/>
    </source>
</evidence>
<accession>A0A553PU09</accession>
<proteinExistence type="predicted"/>
<dbReference type="SUPFAM" id="SSF57667">
    <property type="entry name" value="beta-beta-alpha zinc fingers"/>
    <property type="match status" value="1"/>
</dbReference>
<dbReference type="Pfam" id="PF00096">
    <property type="entry name" value="zf-C2H2"/>
    <property type="match status" value="1"/>
</dbReference>
<dbReference type="PROSITE" id="PS50157">
    <property type="entry name" value="ZINC_FINGER_C2H2_2"/>
    <property type="match status" value="2"/>
</dbReference>
<evidence type="ECO:0000313" key="4">
    <source>
        <dbReference type="Proteomes" id="UP000318571"/>
    </source>
</evidence>
<sequence>MAMINTIFANLVEEAKAASAAASKTAMNEPVAHLEEPRGVVWGQRGEHAQTPLAPGSNDLAQYWNVQSLFHSPQTWLQLFRSLQHQSFLKHFKNQYEAQETRVSMPQPLSEDQLHDLVGRLVPDPSVFAQGVPVPEESVKPITVQEEHEYVVVGTTRARRKNPSSPVYYIVDEQDQIVVNPVTGKRWAFCPICPKVFEDESSVYRHDDIHKSERHQCPLCDRSSVQRYNLRIHMETHIGMDVPKVVKDMLPNDFRGVIDGNAEFINPARFRRKLVRTLKKRIKATTCMQTVQSLQSKLLSLEHGNP</sequence>
<keyword evidence="1" id="KW-0862">Zinc</keyword>
<dbReference type="Proteomes" id="UP000318571">
    <property type="component" value="Chromosome 12"/>
</dbReference>
<gene>
    <name evidence="3" type="ORF">TCAL_16778</name>
</gene>
<protein>
    <recommendedName>
        <fullName evidence="2">C2H2-type domain-containing protein</fullName>
    </recommendedName>
</protein>
<dbReference type="AlphaFoldDB" id="A0A553PU09"/>
<dbReference type="InterPro" id="IPR036236">
    <property type="entry name" value="Znf_C2H2_sf"/>
</dbReference>
<dbReference type="Gene3D" id="3.30.160.60">
    <property type="entry name" value="Classic Zinc Finger"/>
    <property type="match status" value="1"/>
</dbReference>
<reference evidence="3 4" key="1">
    <citation type="journal article" date="2018" name="Nat. Ecol. Evol.">
        <title>Genomic signatures of mitonuclear coevolution across populations of Tigriopus californicus.</title>
        <authorList>
            <person name="Barreto F.S."/>
            <person name="Watson E.T."/>
            <person name="Lima T.G."/>
            <person name="Willett C.S."/>
            <person name="Edmands S."/>
            <person name="Li W."/>
            <person name="Burton R.S."/>
        </authorList>
    </citation>
    <scope>NUCLEOTIDE SEQUENCE [LARGE SCALE GENOMIC DNA]</scope>
    <source>
        <strain evidence="3 4">San Diego</strain>
    </source>
</reference>